<dbReference type="CDD" id="cd16012">
    <property type="entry name" value="ALP"/>
    <property type="match status" value="1"/>
</dbReference>
<feature type="binding site" evidence="13">
    <location>
        <position position="306"/>
    </location>
    <ligand>
        <name>Mg(2+)</name>
        <dbReference type="ChEBI" id="CHEBI:18420"/>
    </ligand>
</feature>
<comment type="caution">
    <text evidence="17">The sequence shown here is derived from an EMBL/GenBank/DDBJ whole genome shotgun (WGS) entry which is preliminary data.</text>
</comment>
<dbReference type="AlphaFoldDB" id="A0A9P7BCU3"/>
<evidence type="ECO:0000256" key="3">
    <source>
        <dbReference type="ARBA" id="ARBA00012647"/>
    </source>
</evidence>
<keyword evidence="18" id="KW-1185">Reference proteome</keyword>
<dbReference type="GO" id="GO:0004035">
    <property type="term" value="F:alkaline phosphatase activity"/>
    <property type="evidence" value="ECO:0007669"/>
    <property type="project" value="UniProtKB-EC"/>
</dbReference>
<comment type="similarity">
    <text evidence="2 14">Belongs to the alkaline phosphatase family.</text>
</comment>
<evidence type="ECO:0000256" key="16">
    <source>
        <dbReference type="SAM" id="Phobius"/>
    </source>
</evidence>
<dbReference type="GO" id="GO:0019637">
    <property type="term" value="P:organophosphate metabolic process"/>
    <property type="evidence" value="ECO:0007669"/>
    <property type="project" value="UniProtKB-ARBA"/>
</dbReference>
<keyword evidence="5 16" id="KW-0812">Transmembrane</keyword>
<feature type="binding site" evidence="13">
    <location>
        <position position="70"/>
    </location>
    <ligand>
        <name>Zn(2+)</name>
        <dbReference type="ChEBI" id="CHEBI:29105"/>
        <label>2</label>
    </ligand>
</feature>
<dbReference type="PRINTS" id="PR00113">
    <property type="entry name" value="ALKPHPHTASE"/>
</dbReference>
<dbReference type="GO" id="GO:0006796">
    <property type="term" value="P:phosphate-containing compound metabolic process"/>
    <property type="evidence" value="ECO:0007669"/>
    <property type="project" value="UniProtKB-ARBA"/>
</dbReference>
<dbReference type="Pfam" id="PF00245">
    <property type="entry name" value="Alk_phosphatase"/>
    <property type="match status" value="1"/>
</dbReference>
<keyword evidence="9 13" id="KW-0460">Magnesium</keyword>
<dbReference type="InterPro" id="IPR017850">
    <property type="entry name" value="Alkaline_phosphatase_core_sf"/>
</dbReference>
<evidence type="ECO:0000256" key="5">
    <source>
        <dbReference type="ARBA" id="ARBA00022692"/>
    </source>
</evidence>
<comment type="subcellular location">
    <subcellularLocation>
        <location evidence="1">Membrane</location>
        <topology evidence="1">Single-pass membrane protein</topology>
    </subcellularLocation>
</comment>
<feature type="active site" description="Phosphoserine intermediate" evidence="12">
    <location>
        <position position="118"/>
    </location>
</feature>
<dbReference type="FunFam" id="1.10.60.40:FF:000002">
    <property type="entry name" value="Alkaline phosphatase"/>
    <property type="match status" value="1"/>
</dbReference>
<proteinExistence type="inferred from homology"/>
<name>A0A9P7BCU3_MAUEX</name>
<comment type="cofactor">
    <cofactor evidence="13">
        <name>Zn(2+)</name>
        <dbReference type="ChEBI" id="CHEBI:29105"/>
    </cofactor>
    <text evidence="13">Binds 2 Zn(2+) ions.</text>
</comment>
<feature type="binding site" evidence="13">
    <location>
        <position position="460"/>
    </location>
    <ligand>
        <name>Zn(2+)</name>
        <dbReference type="ChEBI" id="CHEBI:29105"/>
        <label>2</label>
    </ligand>
</feature>
<keyword evidence="6 13" id="KW-0479">Metal-binding</keyword>
<dbReference type="SMART" id="SM00098">
    <property type="entry name" value="alkPPc"/>
    <property type="match status" value="1"/>
</dbReference>
<evidence type="ECO:0000256" key="7">
    <source>
        <dbReference type="ARBA" id="ARBA00022801"/>
    </source>
</evidence>
<evidence type="ECO:0000313" key="17">
    <source>
        <dbReference type="EMBL" id="KAG0671624.1"/>
    </source>
</evidence>
<evidence type="ECO:0000256" key="4">
    <source>
        <dbReference type="ARBA" id="ARBA00022553"/>
    </source>
</evidence>
<dbReference type="FunFam" id="3.40.720.10:FF:000063">
    <property type="entry name" value="Alkaline phosphatase"/>
    <property type="match status" value="1"/>
</dbReference>
<organism evidence="17 18">
    <name type="scientific">Maudiozyma exigua</name>
    <name type="common">Yeast</name>
    <name type="synonym">Kazachstania exigua</name>
    <dbReference type="NCBI Taxonomy" id="34358"/>
    <lineage>
        <taxon>Eukaryota</taxon>
        <taxon>Fungi</taxon>
        <taxon>Dikarya</taxon>
        <taxon>Ascomycota</taxon>
        <taxon>Saccharomycotina</taxon>
        <taxon>Saccharomycetes</taxon>
        <taxon>Saccharomycetales</taxon>
        <taxon>Saccharomycetaceae</taxon>
        <taxon>Maudiozyma</taxon>
    </lineage>
</organism>
<evidence type="ECO:0000256" key="12">
    <source>
        <dbReference type="PIRSR" id="PIRSR601952-1"/>
    </source>
</evidence>
<keyword evidence="7 15" id="KW-0378">Hydrolase</keyword>
<evidence type="ECO:0000256" key="15">
    <source>
        <dbReference type="RuleBase" id="RU003947"/>
    </source>
</evidence>
<dbReference type="PROSITE" id="PS00123">
    <property type="entry name" value="ALKALINE_PHOSPHATASE"/>
    <property type="match status" value="1"/>
</dbReference>
<feature type="binding site" evidence="13">
    <location>
        <position position="172"/>
    </location>
    <ligand>
        <name>Mg(2+)</name>
        <dbReference type="ChEBI" id="CHEBI:18420"/>
    </ligand>
</feature>
<feature type="binding site" evidence="13">
    <location>
        <position position="311"/>
    </location>
    <ligand>
        <name>Zn(2+)</name>
        <dbReference type="ChEBI" id="CHEBI:29105"/>
        <label>2</label>
    </ligand>
</feature>
<keyword evidence="4" id="KW-0597">Phosphoprotein</keyword>
<feature type="binding site" evidence="13">
    <location>
        <position position="354"/>
    </location>
    <ligand>
        <name>Zn(2+)</name>
        <dbReference type="ChEBI" id="CHEBI:29105"/>
        <label>2</label>
    </ligand>
</feature>
<dbReference type="EC" id="3.1.3.1" evidence="3 15"/>
<dbReference type="Gene3D" id="1.10.60.40">
    <property type="match status" value="1"/>
</dbReference>
<feature type="binding site" evidence="13">
    <location>
        <position position="355"/>
    </location>
    <ligand>
        <name>Zn(2+)</name>
        <dbReference type="ChEBI" id="CHEBI:29105"/>
        <label>2</label>
    </ligand>
</feature>
<reference evidence="17 18" key="1">
    <citation type="submission" date="2020-11" db="EMBL/GenBank/DDBJ databases">
        <title>Kefir isolates.</title>
        <authorList>
            <person name="Marcisauskas S."/>
            <person name="Kim Y."/>
            <person name="Blasche S."/>
        </authorList>
    </citation>
    <scope>NUCLEOTIDE SEQUENCE [LARGE SCALE GENOMIC DNA]</scope>
    <source>
        <strain evidence="17 18">OG2</strain>
    </source>
</reference>
<keyword evidence="11 16" id="KW-0472">Membrane</keyword>
<evidence type="ECO:0000256" key="9">
    <source>
        <dbReference type="ARBA" id="ARBA00022842"/>
    </source>
</evidence>
<dbReference type="GO" id="GO:0000329">
    <property type="term" value="C:fungal-type vacuole membrane"/>
    <property type="evidence" value="ECO:0007669"/>
    <property type="project" value="TreeGrafter"/>
</dbReference>
<sequence length="538" mass="60102">MSETTSLITGKPIISRKNKLFKNKKITKFIVFIISFTVLIIYTFNIQLFNIPFIHHHKPTKKNLIFFVTDGMGPASLSLTRSFRQFVDALPINDTLTLDHHLIGSSRTRSSDSLITDSAAGATAFSCALKSYNGAIGVSPNGHQPCGTILEAAKLKGYMTGLVVTTRITDATPAAFSSHVDYRIQEDLIALHQLGEYPLGRMVDLIIGGGKAHFMPHIRKDKRDLLKESSDSGWSVVQTRSEFDNLQMGSNASLPLLALLAENDIPFDIDRDSKVYPSLEEQAITAIKALEEATRDSDKGFFLLIEGSRIDHAGHQNDPAAQVREVLAFDKAFNAVREYAEQSDVETVMISTSDHETGGLVTARQVTETYPEYIWLPEILANSSHSGEYIKKLICEYNGSSKSKQTYIEKEIMEKHLGILDYSDKEIKSILHETDANKIQDLINTMISFRAQIGWTTHGHSAVDVNIYAYSNRKTRWYDVLDHLQGNHENIEIGAYMAKYLDLDLEKTTSLVSNTTHSPGIKAAEFEKTYDSYGHRLA</sequence>
<feature type="binding site" evidence="13">
    <location>
        <position position="170"/>
    </location>
    <ligand>
        <name>Mg(2+)</name>
        <dbReference type="ChEBI" id="CHEBI:18420"/>
    </ligand>
</feature>
<dbReference type="Gene3D" id="3.40.720.10">
    <property type="entry name" value="Alkaline Phosphatase, subunit A"/>
    <property type="match status" value="1"/>
</dbReference>
<evidence type="ECO:0000256" key="14">
    <source>
        <dbReference type="RuleBase" id="RU003946"/>
    </source>
</evidence>
<evidence type="ECO:0000256" key="10">
    <source>
        <dbReference type="ARBA" id="ARBA00022989"/>
    </source>
</evidence>
<keyword evidence="8 13" id="KW-0862">Zinc</keyword>
<accession>A0A9P7BCU3</accession>
<dbReference type="PANTHER" id="PTHR11596:SF5">
    <property type="entry name" value="ALKALINE PHOSPHATASE"/>
    <property type="match status" value="1"/>
</dbReference>
<protein>
    <recommendedName>
        <fullName evidence="3 15">Alkaline phosphatase</fullName>
        <ecNumber evidence="3 15">3.1.3.1</ecNumber>
    </recommendedName>
</protein>
<dbReference type="InterPro" id="IPR001952">
    <property type="entry name" value="Alkaline_phosphatase"/>
</dbReference>
<dbReference type="OrthoDB" id="7392499at2759"/>
<comment type="catalytic activity">
    <reaction evidence="15">
        <text>a phosphate monoester + H2O = an alcohol + phosphate</text>
        <dbReference type="Rhea" id="RHEA:15017"/>
        <dbReference type="ChEBI" id="CHEBI:15377"/>
        <dbReference type="ChEBI" id="CHEBI:30879"/>
        <dbReference type="ChEBI" id="CHEBI:43474"/>
        <dbReference type="ChEBI" id="CHEBI:67140"/>
        <dbReference type="EC" id="3.1.3.1"/>
    </reaction>
</comment>
<dbReference type="Proteomes" id="UP000750334">
    <property type="component" value="Unassembled WGS sequence"/>
</dbReference>
<evidence type="ECO:0000256" key="8">
    <source>
        <dbReference type="ARBA" id="ARBA00022833"/>
    </source>
</evidence>
<evidence type="ECO:0000256" key="2">
    <source>
        <dbReference type="ARBA" id="ARBA00005984"/>
    </source>
</evidence>
<evidence type="ECO:0000256" key="13">
    <source>
        <dbReference type="PIRSR" id="PIRSR601952-2"/>
    </source>
</evidence>
<feature type="transmembrane region" description="Helical" evidence="16">
    <location>
        <begin position="26"/>
        <end position="44"/>
    </location>
</feature>
<dbReference type="SUPFAM" id="SSF53649">
    <property type="entry name" value="Alkaline phosphatase-like"/>
    <property type="match status" value="1"/>
</dbReference>
<dbReference type="EMBL" id="PUHR01000010">
    <property type="protein sequence ID" value="KAG0671624.1"/>
    <property type="molecule type" value="Genomic_DNA"/>
</dbReference>
<evidence type="ECO:0000256" key="6">
    <source>
        <dbReference type="ARBA" id="ARBA00022723"/>
    </source>
</evidence>
<evidence type="ECO:0000256" key="1">
    <source>
        <dbReference type="ARBA" id="ARBA00004167"/>
    </source>
</evidence>
<dbReference type="PANTHER" id="PTHR11596">
    <property type="entry name" value="ALKALINE PHOSPHATASE"/>
    <property type="match status" value="1"/>
</dbReference>
<feature type="binding site" evidence="13">
    <location>
        <position position="70"/>
    </location>
    <ligand>
        <name>Mg(2+)</name>
        <dbReference type="ChEBI" id="CHEBI:18420"/>
    </ligand>
</feature>
<gene>
    <name evidence="17" type="ORF">C6P45_000115</name>
</gene>
<dbReference type="InterPro" id="IPR018299">
    <property type="entry name" value="Alkaline_phosphatase_AS"/>
</dbReference>
<dbReference type="GO" id="GO:0046872">
    <property type="term" value="F:metal ion binding"/>
    <property type="evidence" value="ECO:0007669"/>
    <property type="project" value="UniProtKB-KW"/>
</dbReference>
<evidence type="ECO:0000256" key="11">
    <source>
        <dbReference type="ARBA" id="ARBA00023136"/>
    </source>
</evidence>
<evidence type="ECO:0000313" key="18">
    <source>
        <dbReference type="Proteomes" id="UP000750334"/>
    </source>
</evidence>
<comment type="cofactor">
    <cofactor evidence="13">
        <name>Mg(2+)</name>
        <dbReference type="ChEBI" id="CHEBI:18420"/>
    </cofactor>
    <text evidence="13">Binds 1 Mg(2+) ion.</text>
</comment>
<feature type="binding site" evidence="13">
    <location>
        <position position="315"/>
    </location>
    <ligand>
        <name>Zn(2+)</name>
        <dbReference type="ChEBI" id="CHEBI:29105"/>
        <label>2</label>
    </ligand>
</feature>
<keyword evidence="10 16" id="KW-1133">Transmembrane helix</keyword>